<comment type="pathway">
    <text evidence="1 8">Amino-acid biosynthesis; L-arginine biosynthesis; N(2)-acetyl-L-ornithine from L-glutamate: step 1/4.</text>
</comment>
<keyword evidence="4 8" id="KW-0028">Amino-acid biosynthesis</keyword>
<dbReference type="PANTHER" id="PTHR30602">
    <property type="entry name" value="AMINO-ACID ACETYLTRANSFERASE"/>
    <property type="match status" value="1"/>
</dbReference>
<dbReference type="GO" id="GO:0005737">
    <property type="term" value="C:cytoplasm"/>
    <property type="evidence" value="ECO:0007669"/>
    <property type="project" value="UniProtKB-SubCell"/>
</dbReference>
<evidence type="ECO:0000256" key="5">
    <source>
        <dbReference type="ARBA" id="ARBA00022679"/>
    </source>
</evidence>
<dbReference type="InterPro" id="IPR033719">
    <property type="entry name" value="NAGS_kin"/>
</dbReference>
<dbReference type="AlphaFoldDB" id="A0A975HKV9"/>
<evidence type="ECO:0000259" key="9">
    <source>
        <dbReference type="PROSITE" id="PS51186"/>
    </source>
</evidence>
<protein>
    <recommendedName>
        <fullName evidence="8">Amino-acid acetyltransferase</fullName>
        <ecNumber evidence="8">2.3.1.1</ecNumber>
    </recommendedName>
    <alternativeName>
        <fullName evidence="8">N-acetylglutamate synthase</fullName>
        <shortName evidence="8">AGS</shortName>
        <shortName evidence="8">NAGS</shortName>
    </alternativeName>
</protein>
<dbReference type="InterPro" id="IPR036393">
    <property type="entry name" value="AceGlu_kinase-like_sf"/>
</dbReference>
<comment type="miscellaneous">
    <text evidence="8">In bacteria which possess the bifunctional enzyme ornithine acetyltransferase/N-acetylglutamate synthase (ArgJ), ArgA fulfills an anaplerotic role.</text>
</comment>
<dbReference type="Gene3D" id="3.40.1160.10">
    <property type="entry name" value="Acetylglutamate kinase-like"/>
    <property type="match status" value="1"/>
</dbReference>
<dbReference type="InterPro" id="IPR016181">
    <property type="entry name" value="Acyl_CoA_acyltransferase"/>
</dbReference>
<dbReference type="GO" id="GO:0006526">
    <property type="term" value="P:L-arginine biosynthetic process"/>
    <property type="evidence" value="ECO:0007669"/>
    <property type="project" value="UniProtKB-UniRule"/>
</dbReference>
<dbReference type="Pfam" id="PF00696">
    <property type="entry name" value="AA_kinase"/>
    <property type="match status" value="1"/>
</dbReference>
<reference evidence="10" key="1">
    <citation type="submission" date="2021-03" db="EMBL/GenBank/DDBJ databases">
        <title>Complete Genome of Pseudoalteromonas xiamenensis STKMTI.2, a new potential marine bacterium producing anti-Vibrio compounds.</title>
        <authorList>
            <person name="Handayani D.P."/>
            <person name="Isnansetyo A."/>
            <person name="Istiqomah I."/>
            <person name="Jumina J."/>
        </authorList>
    </citation>
    <scope>NUCLEOTIDE SEQUENCE</scope>
    <source>
        <strain evidence="10">STKMTI.2</strain>
    </source>
</reference>
<dbReference type="PANTHER" id="PTHR30602:SF12">
    <property type="entry name" value="AMINO-ACID ACETYLTRANSFERASE NAGS1, CHLOROPLASTIC-RELATED"/>
    <property type="match status" value="1"/>
</dbReference>
<sequence length="446" mass="49187">MRTTELVDGFRQSAPYVNAHRGKTFVVMLGGEAVNQRGYRSIINDVALLNSLGIKIVLVYGARPQIDEALAMSGIDSQFHEGVRVTDDASFKVIKQVAGAMQLDITARLSTSLSSTPMTGNHINVVSGNFVIAQPLGVDQGVDYCHSGRVRRIDVNGIRRQLDTNGIVLLGPVAASVTGESFNLTAEEVATQVALKLKADKMIGFCMESGVVDEKGEVIPELMPNEAEKVVERYRKIIPPCMSTVAFLQAAIEACRGGVHRCHIVSYCEDGALLQELFSLDGIGTQIAPQSSEQLRRACIGDIGGILDLIRPLEEQGFLVRRSREQLEMEIEQFSVIDRDGLIIGCAALYPFPEEEAGEFACLVVHPQYRDADRGSVLLRSVINQAKHMQFKTLFALTTRSIHWFLEQGFEFADVEDLPAKKKSLYNYQRRSKILKLDLSALTQAR</sequence>
<dbReference type="KEGG" id="pxi:J5O05_16265"/>
<gene>
    <name evidence="8 10" type="primary">argA</name>
    <name evidence="10" type="ORF">J5O05_16265</name>
</gene>
<evidence type="ECO:0000256" key="1">
    <source>
        <dbReference type="ARBA" id="ARBA00004925"/>
    </source>
</evidence>
<dbReference type="EMBL" id="CP072133">
    <property type="protein sequence ID" value="QTH71322.1"/>
    <property type="molecule type" value="Genomic_DNA"/>
</dbReference>
<comment type="subcellular location">
    <subcellularLocation>
        <location evidence="8">Cytoplasm</location>
    </subcellularLocation>
</comment>
<dbReference type="Gene3D" id="3.40.630.30">
    <property type="match status" value="1"/>
</dbReference>
<keyword evidence="3 8" id="KW-0055">Arginine biosynthesis</keyword>
<organism evidence="10 11">
    <name type="scientific">Pseudoalteromonas xiamenensis</name>
    <dbReference type="NCBI Taxonomy" id="882626"/>
    <lineage>
        <taxon>Bacteria</taxon>
        <taxon>Pseudomonadati</taxon>
        <taxon>Pseudomonadota</taxon>
        <taxon>Gammaproteobacteria</taxon>
        <taxon>Alteromonadales</taxon>
        <taxon>Pseudoalteromonadaceae</taxon>
        <taxon>Pseudoalteromonas</taxon>
    </lineage>
</organism>
<dbReference type="SUPFAM" id="SSF55729">
    <property type="entry name" value="Acyl-CoA N-acyltransferases (Nat)"/>
    <property type="match status" value="1"/>
</dbReference>
<keyword evidence="6 8" id="KW-0012">Acyltransferase</keyword>
<dbReference type="CDD" id="cd04301">
    <property type="entry name" value="NAT_SF"/>
    <property type="match status" value="1"/>
</dbReference>
<dbReference type="Proteomes" id="UP000664904">
    <property type="component" value="Chromosome"/>
</dbReference>
<evidence type="ECO:0000256" key="4">
    <source>
        <dbReference type="ARBA" id="ARBA00022605"/>
    </source>
</evidence>
<dbReference type="GO" id="GO:0004042">
    <property type="term" value="F:L-glutamate N-acetyltransferase activity"/>
    <property type="evidence" value="ECO:0007669"/>
    <property type="project" value="UniProtKB-UniRule"/>
</dbReference>
<keyword evidence="8" id="KW-0963">Cytoplasm</keyword>
<feature type="domain" description="N-acetyltransferase" evidence="9">
    <location>
        <begin position="293"/>
        <end position="432"/>
    </location>
</feature>
<dbReference type="PIRSF" id="PIRSF000423">
    <property type="entry name" value="ArgA"/>
    <property type="match status" value="1"/>
</dbReference>
<name>A0A975HKV9_9GAMM</name>
<evidence type="ECO:0000256" key="3">
    <source>
        <dbReference type="ARBA" id="ARBA00022571"/>
    </source>
</evidence>
<dbReference type="InterPro" id="IPR000182">
    <property type="entry name" value="GNAT_dom"/>
</dbReference>
<accession>A0A975HKV9</accession>
<evidence type="ECO:0000313" key="10">
    <source>
        <dbReference type="EMBL" id="QTH71322.1"/>
    </source>
</evidence>
<evidence type="ECO:0000256" key="8">
    <source>
        <dbReference type="HAMAP-Rule" id="MF_01105"/>
    </source>
</evidence>
<dbReference type="RefSeq" id="WP_208842963.1">
    <property type="nucleotide sequence ID" value="NZ_CP072133.1"/>
</dbReference>
<dbReference type="InterPro" id="IPR010167">
    <property type="entry name" value="NH2A_AcTrfase"/>
</dbReference>
<evidence type="ECO:0000313" key="11">
    <source>
        <dbReference type="Proteomes" id="UP000664904"/>
    </source>
</evidence>
<comment type="similarity">
    <text evidence="2 8">Belongs to the acetyltransferase family. ArgA subfamily.</text>
</comment>
<dbReference type="NCBIfam" id="NF003641">
    <property type="entry name" value="PRK05279.1"/>
    <property type="match status" value="1"/>
</dbReference>
<keyword evidence="5 8" id="KW-0808">Transferase</keyword>
<evidence type="ECO:0000256" key="6">
    <source>
        <dbReference type="ARBA" id="ARBA00023315"/>
    </source>
</evidence>
<dbReference type="PROSITE" id="PS51186">
    <property type="entry name" value="GNAT"/>
    <property type="match status" value="1"/>
</dbReference>
<evidence type="ECO:0000256" key="2">
    <source>
        <dbReference type="ARBA" id="ARBA00009145"/>
    </source>
</evidence>
<dbReference type="CDD" id="cd04237">
    <property type="entry name" value="AAK_NAGS-ABP"/>
    <property type="match status" value="1"/>
</dbReference>
<dbReference type="NCBIfam" id="TIGR01890">
    <property type="entry name" value="N-Ac-Glu-synth"/>
    <property type="match status" value="1"/>
</dbReference>
<dbReference type="EC" id="2.3.1.1" evidence="8"/>
<dbReference type="Pfam" id="PF00583">
    <property type="entry name" value="Acetyltransf_1"/>
    <property type="match status" value="1"/>
</dbReference>
<dbReference type="HAMAP" id="MF_01105">
    <property type="entry name" value="N_acetyl_glu_synth"/>
    <property type="match status" value="1"/>
</dbReference>
<keyword evidence="11" id="KW-1185">Reference proteome</keyword>
<proteinExistence type="inferred from homology"/>
<dbReference type="SUPFAM" id="SSF53633">
    <property type="entry name" value="Carbamate kinase-like"/>
    <property type="match status" value="1"/>
</dbReference>
<dbReference type="InterPro" id="IPR001048">
    <property type="entry name" value="Asp/Glu/Uridylate_kinase"/>
</dbReference>
<comment type="catalytic activity">
    <reaction evidence="7 8">
        <text>L-glutamate + acetyl-CoA = N-acetyl-L-glutamate + CoA + H(+)</text>
        <dbReference type="Rhea" id="RHEA:24292"/>
        <dbReference type="ChEBI" id="CHEBI:15378"/>
        <dbReference type="ChEBI" id="CHEBI:29985"/>
        <dbReference type="ChEBI" id="CHEBI:44337"/>
        <dbReference type="ChEBI" id="CHEBI:57287"/>
        <dbReference type="ChEBI" id="CHEBI:57288"/>
        <dbReference type="EC" id="2.3.1.1"/>
    </reaction>
</comment>
<evidence type="ECO:0000256" key="7">
    <source>
        <dbReference type="ARBA" id="ARBA00048372"/>
    </source>
</evidence>